<organism evidence="1">
    <name type="scientific">Brassica oleracea</name>
    <name type="common">Wild cabbage</name>
    <dbReference type="NCBI Taxonomy" id="3712"/>
    <lineage>
        <taxon>Eukaryota</taxon>
        <taxon>Viridiplantae</taxon>
        <taxon>Streptophyta</taxon>
        <taxon>Embryophyta</taxon>
        <taxon>Tracheophyta</taxon>
        <taxon>Spermatophyta</taxon>
        <taxon>Magnoliopsida</taxon>
        <taxon>eudicotyledons</taxon>
        <taxon>Gunneridae</taxon>
        <taxon>Pentapetalae</taxon>
        <taxon>rosids</taxon>
        <taxon>malvids</taxon>
        <taxon>Brassicales</taxon>
        <taxon>Brassicaceae</taxon>
        <taxon>Brassiceae</taxon>
        <taxon>Brassica</taxon>
    </lineage>
</organism>
<proteinExistence type="predicted"/>
<dbReference type="EMBL" id="LR031875">
    <property type="protein sequence ID" value="VDD30388.1"/>
    <property type="molecule type" value="Genomic_DNA"/>
</dbReference>
<protein>
    <submittedName>
        <fullName evidence="1">Uncharacterized protein</fullName>
    </submittedName>
</protein>
<dbReference type="AlphaFoldDB" id="A0A3P6DU98"/>
<name>A0A3P6DU98_BRAOL</name>
<accession>A0A3P6DU98</accession>
<sequence>MLVRYLKKLKRPLRSLNKRHFSGISQRVKAQKERVEALQRLLLTLPDQSTAREEHTERDRLNVLLKAEEKFYRQRSRVRWEDVGDRNTAFYHQTVSQHASKNHIHFIKDANDYMLFSMDAIKAHAADYFQGILGSTDLPVSPATSEELRTLLPFQLKPVVLVRLCSSRVTWERIRNPNPLVQWHSVVWFKEEIPRCSFIS</sequence>
<reference evidence="1" key="1">
    <citation type="submission" date="2018-11" db="EMBL/GenBank/DDBJ databases">
        <authorList>
            <consortium name="Genoscope - CEA"/>
            <person name="William W."/>
        </authorList>
    </citation>
    <scope>NUCLEOTIDE SEQUENCE</scope>
</reference>
<gene>
    <name evidence="1" type="ORF">BOLC9T55711H</name>
</gene>
<evidence type="ECO:0000313" key="1">
    <source>
        <dbReference type="EMBL" id="VDD30388.1"/>
    </source>
</evidence>